<dbReference type="OrthoDB" id="8550269at2"/>
<evidence type="ECO:0000313" key="1">
    <source>
        <dbReference type="EMBL" id="SFL07693.1"/>
    </source>
</evidence>
<sequence>MTLANLIHKNCNPKKIATATAATIATYRGHENATVANVASVAVANAINETINCNTDLDKIATWLFQIGEPEEDHHLVLSKCRNDPDALVYFLKWANKMKNSTDK</sequence>
<accession>A0A1I4ER59</accession>
<evidence type="ECO:0000313" key="2">
    <source>
        <dbReference type="Proteomes" id="UP000199533"/>
    </source>
</evidence>
<dbReference type="RefSeq" id="WP_090701833.1">
    <property type="nucleotide sequence ID" value="NZ_FOSP01000030.1"/>
</dbReference>
<keyword evidence="2" id="KW-1185">Reference proteome</keyword>
<reference evidence="2" key="1">
    <citation type="submission" date="2016-10" db="EMBL/GenBank/DDBJ databases">
        <authorList>
            <person name="Varghese N."/>
            <person name="Submissions S."/>
        </authorList>
    </citation>
    <scope>NUCLEOTIDE SEQUENCE [LARGE SCALE GENOMIC DNA]</scope>
    <source>
        <strain evidence="2">Nm69</strain>
    </source>
</reference>
<proteinExistence type="predicted"/>
<organism evidence="1 2">
    <name type="scientific">Nitrosomonas aestuarii</name>
    <dbReference type="NCBI Taxonomy" id="52441"/>
    <lineage>
        <taxon>Bacteria</taxon>
        <taxon>Pseudomonadati</taxon>
        <taxon>Pseudomonadota</taxon>
        <taxon>Betaproteobacteria</taxon>
        <taxon>Nitrosomonadales</taxon>
        <taxon>Nitrosomonadaceae</taxon>
        <taxon>Nitrosomonas</taxon>
    </lineage>
</organism>
<dbReference type="Proteomes" id="UP000199533">
    <property type="component" value="Unassembled WGS sequence"/>
</dbReference>
<name>A0A1I4ER59_9PROT</name>
<protein>
    <submittedName>
        <fullName evidence="1">Uncharacterized protein</fullName>
    </submittedName>
</protein>
<gene>
    <name evidence="1" type="ORF">SAMN05216302_10303</name>
</gene>
<dbReference type="STRING" id="52441.SAMN05216302_10303"/>
<dbReference type="EMBL" id="FOSP01000030">
    <property type="protein sequence ID" value="SFL07693.1"/>
    <property type="molecule type" value="Genomic_DNA"/>
</dbReference>
<dbReference type="AlphaFoldDB" id="A0A1I4ER59"/>